<sequence length="242" mass="25549">MTQPVTTTVAPAKTPTLEVAKLPLCGDVKDTGTGLPADCRLVSADRAGHTFVVRHTTLERTSAGGDTRVVAIDVVGKDAVDNTDYAQQRTMVETGNQFMFGEPTLRDIDADGRDELLVPIGGGTGGITYAVYRDRAVESTTQSPDFARIGVINGIEIAHTDSGYIAAVGKGGAAEKEALFMKIVNSQLHDEVRVEIDLSQDSSGHVHGTCKIIASPGLAGSGLSDSEATQRFCAEPIVKEYE</sequence>
<organism evidence="1 2">
    <name type="scientific">Nocardia yunnanensis</name>
    <dbReference type="NCBI Taxonomy" id="2382165"/>
    <lineage>
        <taxon>Bacteria</taxon>
        <taxon>Bacillati</taxon>
        <taxon>Actinomycetota</taxon>
        <taxon>Actinomycetes</taxon>
        <taxon>Mycobacteriales</taxon>
        <taxon>Nocardiaceae</taxon>
        <taxon>Nocardia</taxon>
    </lineage>
</organism>
<accession>A0A386Z6G6</accession>
<evidence type="ECO:0000313" key="2">
    <source>
        <dbReference type="Proteomes" id="UP000267164"/>
    </source>
</evidence>
<reference evidence="1 2" key="1">
    <citation type="submission" date="2018-09" db="EMBL/GenBank/DDBJ databases">
        <title>Nocardia yunnanensis sp. nov., an actinomycete isolated from a soil sample.</title>
        <authorList>
            <person name="Zhang J."/>
        </authorList>
    </citation>
    <scope>NUCLEOTIDE SEQUENCE [LARGE SCALE GENOMIC DNA]</scope>
    <source>
        <strain evidence="1 2">CFHS0054</strain>
    </source>
</reference>
<gene>
    <name evidence="1" type="ORF">D7D52_02005</name>
</gene>
<name>A0A386Z6G6_9NOCA</name>
<dbReference type="OrthoDB" id="4760726at2"/>
<dbReference type="AlphaFoldDB" id="A0A386Z6G6"/>
<proteinExistence type="predicted"/>
<dbReference type="KEGG" id="nyu:D7D52_02005"/>
<dbReference type="EMBL" id="CP032568">
    <property type="protein sequence ID" value="AYF72843.1"/>
    <property type="molecule type" value="Genomic_DNA"/>
</dbReference>
<keyword evidence="2" id="KW-1185">Reference proteome</keyword>
<dbReference type="Proteomes" id="UP000267164">
    <property type="component" value="Chromosome"/>
</dbReference>
<evidence type="ECO:0000313" key="1">
    <source>
        <dbReference type="EMBL" id="AYF72843.1"/>
    </source>
</evidence>
<protein>
    <submittedName>
        <fullName evidence="1">Uncharacterized protein</fullName>
    </submittedName>
</protein>